<protein>
    <submittedName>
        <fullName evidence="1">Uncharacterized protein</fullName>
    </submittedName>
</protein>
<accession>A0A974HRW1</accession>
<dbReference type="EMBL" id="CM004470">
    <property type="protein sequence ID" value="OCT88247.1"/>
    <property type="molecule type" value="Genomic_DNA"/>
</dbReference>
<reference evidence="2" key="1">
    <citation type="journal article" date="2016" name="Nature">
        <title>Genome evolution in the allotetraploid frog Xenopus laevis.</title>
        <authorList>
            <person name="Session A.M."/>
            <person name="Uno Y."/>
            <person name="Kwon T."/>
            <person name="Chapman J.A."/>
            <person name="Toyoda A."/>
            <person name="Takahashi S."/>
            <person name="Fukui A."/>
            <person name="Hikosaka A."/>
            <person name="Suzuki A."/>
            <person name="Kondo M."/>
            <person name="van Heeringen S.J."/>
            <person name="Quigley I."/>
            <person name="Heinz S."/>
            <person name="Ogino H."/>
            <person name="Ochi H."/>
            <person name="Hellsten U."/>
            <person name="Lyons J.B."/>
            <person name="Simakov O."/>
            <person name="Putnam N."/>
            <person name="Stites J."/>
            <person name="Kuroki Y."/>
            <person name="Tanaka T."/>
            <person name="Michiue T."/>
            <person name="Watanabe M."/>
            <person name="Bogdanovic O."/>
            <person name="Lister R."/>
            <person name="Georgiou G."/>
            <person name="Paranjpe S.S."/>
            <person name="van Kruijsbergen I."/>
            <person name="Shu S."/>
            <person name="Carlson J."/>
            <person name="Kinoshita T."/>
            <person name="Ohta Y."/>
            <person name="Mawaribuchi S."/>
            <person name="Jenkins J."/>
            <person name="Grimwood J."/>
            <person name="Schmutz J."/>
            <person name="Mitros T."/>
            <person name="Mozaffari S.V."/>
            <person name="Suzuki Y."/>
            <person name="Haramoto Y."/>
            <person name="Yamamoto T.S."/>
            <person name="Takagi C."/>
            <person name="Heald R."/>
            <person name="Miller K."/>
            <person name="Haudenschild C."/>
            <person name="Kitzman J."/>
            <person name="Nakayama T."/>
            <person name="Izutsu Y."/>
            <person name="Robert J."/>
            <person name="Fortriede J."/>
            <person name="Burns K."/>
            <person name="Lotay V."/>
            <person name="Karimi K."/>
            <person name="Yasuoka Y."/>
            <person name="Dichmann D.S."/>
            <person name="Flajnik M.F."/>
            <person name="Houston D.W."/>
            <person name="Shendure J."/>
            <person name="DuPasquier L."/>
            <person name="Vize P.D."/>
            <person name="Zorn A.M."/>
            <person name="Ito M."/>
            <person name="Marcotte E.M."/>
            <person name="Wallingford J.B."/>
            <person name="Ito Y."/>
            <person name="Asashima M."/>
            <person name="Ueno N."/>
            <person name="Matsuda Y."/>
            <person name="Veenstra G.J."/>
            <person name="Fujiyama A."/>
            <person name="Harland R.M."/>
            <person name="Taira M."/>
            <person name="Rokhsar D.S."/>
        </authorList>
    </citation>
    <scope>NUCLEOTIDE SEQUENCE [LARGE SCALE GENOMIC DNA]</scope>
    <source>
        <strain evidence="2">J</strain>
    </source>
</reference>
<sequence length="122" mass="14654">MSFVQLHYLRISNRKQQYLLKLYTVPCSAEDPKISSKRAIWLLFWLKFLFTSQVKTLSRHIYGSKSKFNCKKNHIIPLYFKRQAPKMIGFQYVCCIRLEPTRHLDLIKANKPWQSQVQNDFQ</sequence>
<evidence type="ECO:0000313" key="1">
    <source>
        <dbReference type="EMBL" id="OCT88247.1"/>
    </source>
</evidence>
<dbReference type="Proteomes" id="UP000694892">
    <property type="component" value="Chromosome 3L"/>
</dbReference>
<dbReference type="AlphaFoldDB" id="A0A974HRW1"/>
<organism evidence="1 2">
    <name type="scientific">Xenopus laevis</name>
    <name type="common">African clawed frog</name>
    <dbReference type="NCBI Taxonomy" id="8355"/>
    <lineage>
        <taxon>Eukaryota</taxon>
        <taxon>Metazoa</taxon>
        <taxon>Chordata</taxon>
        <taxon>Craniata</taxon>
        <taxon>Vertebrata</taxon>
        <taxon>Euteleostomi</taxon>
        <taxon>Amphibia</taxon>
        <taxon>Batrachia</taxon>
        <taxon>Anura</taxon>
        <taxon>Pipoidea</taxon>
        <taxon>Pipidae</taxon>
        <taxon>Xenopodinae</taxon>
        <taxon>Xenopus</taxon>
        <taxon>Xenopus</taxon>
    </lineage>
</organism>
<evidence type="ECO:0000313" key="2">
    <source>
        <dbReference type="Proteomes" id="UP000694892"/>
    </source>
</evidence>
<name>A0A974HRW1_XENLA</name>
<gene>
    <name evidence="1" type="ORF">XELAEV_18016877mg</name>
</gene>
<proteinExistence type="predicted"/>